<evidence type="ECO:0000256" key="1">
    <source>
        <dbReference type="SAM" id="SignalP"/>
    </source>
</evidence>
<name>A0A7C2TGH3_9BACT</name>
<dbReference type="Proteomes" id="UP000885986">
    <property type="component" value="Unassembled WGS sequence"/>
</dbReference>
<gene>
    <name evidence="2" type="ORF">ENN98_01730</name>
</gene>
<evidence type="ECO:0000313" key="2">
    <source>
        <dbReference type="EMBL" id="HET97428.1"/>
    </source>
</evidence>
<accession>A0A7C2TGH3</accession>
<proteinExistence type="predicted"/>
<feature type="non-terminal residue" evidence="2">
    <location>
        <position position="73"/>
    </location>
</feature>
<reference evidence="2" key="1">
    <citation type="journal article" date="2020" name="mSystems">
        <title>Genome- and Community-Level Interaction Insights into Carbon Utilization and Element Cycling Functions of Hydrothermarchaeota in Hydrothermal Sediment.</title>
        <authorList>
            <person name="Zhou Z."/>
            <person name="Liu Y."/>
            <person name="Xu W."/>
            <person name="Pan J."/>
            <person name="Luo Z.H."/>
            <person name="Li M."/>
        </authorList>
    </citation>
    <scope>NUCLEOTIDE SEQUENCE [LARGE SCALE GENOMIC DNA]</scope>
    <source>
        <strain evidence="2">SpSt-1224</strain>
    </source>
</reference>
<sequence length="73" mass="8107">MKKMFGWLFLAAFLTPSWSMAAPIAEVDLKMSYSSPTGEVTFPGLGTGSYYLDYDAELTWAGTTHNLEIFCVE</sequence>
<dbReference type="EMBL" id="DSDS01000038">
    <property type="protein sequence ID" value="HET97428.1"/>
    <property type="molecule type" value="Genomic_DNA"/>
</dbReference>
<feature type="chain" id="PRO_5027887455" evidence="1">
    <location>
        <begin position="22"/>
        <end position="73"/>
    </location>
</feature>
<keyword evidence="1" id="KW-0732">Signal</keyword>
<protein>
    <submittedName>
        <fullName evidence="2">Uncharacterized protein</fullName>
    </submittedName>
</protein>
<comment type="caution">
    <text evidence="2">The sequence shown here is derived from an EMBL/GenBank/DDBJ whole genome shotgun (WGS) entry which is preliminary data.</text>
</comment>
<organism evidence="2">
    <name type="scientific">Desulfurivibrio alkaliphilus</name>
    <dbReference type="NCBI Taxonomy" id="427923"/>
    <lineage>
        <taxon>Bacteria</taxon>
        <taxon>Pseudomonadati</taxon>
        <taxon>Thermodesulfobacteriota</taxon>
        <taxon>Desulfobulbia</taxon>
        <taxon>Desulfobulbales</taxon>
        <taxon>Desulfobulbaceae</taxon>
        <taxon>Desulfurivibrio</taxon>
    </lineage>
</organism>
<dbReference type="AlphaFoldDB" id="A0A7C2TGH3"/>
<feature type="signal peptide" evidence="1">
    <location>
        <begin position="1"/>
        <end position="21"/>
    </location>
</feature>